<feature type="non-terminal residue" evidence="1">
    <location>
        <position position="1"/>
    </location>
</feature>
<protein>
    <recommendedName>
        <fullName evidence="3">Dystrophin</fullName>
    </recommendedName>
</protein>
<evidence type="ECO:0000313" key="2">
    <source>
        <dbReference type="Proteomes" id="UP001529510"/>
    </source>
</evidence>
<evidence type="ECO:0008006" key="3">
    <source>
        <dbReference type="Google" id="ProtNLM"/>
    </source>
</evidence>
<dbReference type="AlphaFoldDB" id="A0ABD0S148"/>
<comment type="caution">
    <text evidence="1">The sequence shown here is derived from an EMBL/GenBank/DDBJ whole genome shotgun (WGS) entry which is preliminary data.</text>
</comment>
<accession>A0ABD0S148</accession>
<reference evidence="1 2" key="1">
    <citation type="submission" date="2024-05" db="EMBL/GenBank/DDBJ databases">
        <title>Genome sequencing and assembly of Indian major carp, Cirrhinus mrigala (Hamilton, 1822).</title>
        <authorList>
            <person name="Mohindra V."/>
            <person name="Chowdhury L.M."/>
            <person name="Lal K."/>
            <person name="Jena J.K."/>
        </authorList>
    </citation>
    <scope>NUCLEOTIDE SEQUENCE [LARGE SCALE GENOMIC DNA]</scope>
    <source>
        <strain evidence="1">CM1030</strain>
        <tissue evidence="1">Blood</tissue>
    </source>
</reference>
<sequence>DLQAEIDAHREMYHSLDENGQRIVSSLEGTDNAVVLQKRLDDMGHRWHELCNKVMSI</sequence>
<feature type="non-terminal residue" evidence="1">
    <location>
        <position position="57"/>
    </location>
</feature>
<name>A0ABD0S148_CIRMR</name>
<dbReference type="Proteomes" id="UP001529510">
    <property type="component" value="Unassembled WGS sequence"/>
</dbReference>
<dbReference type="EMBL" id="JAMKFB020000001">
    <property type="protein sequence ID" value="KAL0204115.1"/>
    <property type="molecule type" value="Genomic_DNA"/>
</dbReference>
<keyword evidence="2" id="KW-1185">Reference proteome</keyword>
<organism evidence="1 2">
    <name type="scientific">Cirrhinus mrigala</name>
    <name type="common">Mrigala</name>
    <dbReference type="NCBI Taxonomy" id="683832"/>
    <lineage>
        <taxon>Eukaryota</taxon>
        <taxon>Metazoa</taxon>
        <taxon>Chordata</taxon>
        <taxon>Craniata</taxon>
        <taxon>Vertebrata</taxon>
        <taxon>Euteleostomi</taxon>
        <taxon>Actinopterygii</taxon>
        <taxon>Neopterygii</taxon>
        <taxon>Teleostei</taxon>
        <taxon>Ostariophysi</taxon>
        <taxon>Cypriniformes</taxon>
        <taxon>Cyprinidae</taxon>
        <taxon>Labeoninae</taxon>
        <taxon>Labeonini</taxon>
        <taxon>Cirrhinus</taxon>
    </lineage>
</organism>
<evidence type="ECO:0000313" key="1">
    <source>
        <dbReference type="EMBL" id="KAL0204115.1"/>
    </source>
</evidence>
<gene>
    <name evidence="1" type="ORF">M9458_002133</name>
</gene>
<proteinExistence type="predicted"/>
<dbReference type="SUPFAM" id="SSF46966">
    <property type="entry name" value="Spectrin repeat"/>
    <property type="match status" value="1"/>
</dbReference>
<dbReference type="Gene3D" id="1.20.58.60">
    <property type="match status" value="1"/>
</dbReference>